<dbReference type="Proteomes" id="UP000239874">
    <property type="component" value="Unassembled WGS sequence"/>
</dbReference>
<gene>
    <name evidence="1" type="ORF">C5E45_00485</name>
</gene>
<evidence type="ECO:0000313" key="1">
    <source>
        <dbReference type="EMBL" id="PPJ39677.1"/>
    </source>
</evidence>
<dbReference type="EMBL" id="PSZC01000001">
    <property type="protein sequence ID" value="PPJ39677.1"/>
    <property type="molecule type" value="Genomic_DNA"/>
</dbReference>
<proteinExistence type="predicted"/>
<dbReference type="RefSeq" id="WP_104376202.1">
    <property type="nucleotide sequence ID" value="NZ_PSZC01000001.1"/>
</dbReference>
<protein>
    <submittedName>
        <fullName evidence="1">Uncharacterized protein</fullName>
    </submittedName>
</protein>
<evidence type="ECO:0000313" key="2">
    <source>
        <dbReference type="Proteomes" id="UP000239874"/>
    </source>
</evidence>
<name>A0A2S6AWQ3_9NOCA</name>
<organism evidence="1 2">
    <name type="scientific">Nocardia nova</name>
    <dbReference type="NCBI Taxonomy" id="37330"/>
    <lineage>
        <taxon>Bacteria</taxon>
        <taxon>Bacillati</taxon>
        <taxon>Actinomycetota</taxon>
        <taxon>Actinomycetes</taxon>
        <taxon>Mycobacteriales</taxon>
        <taxon>Nocardiaceae</taxon>
        <taxon>Nocardia</taxon>
    </lineage>
</organism>
<sequence>MTSEDTAARLRVLGSRAEKAGYRLLRDPALPDAWSLLDAEDGAVVCPATTLERIEQWLDE</sequence>
<dbReference type="OrthoDB" id="4559776at2"/>
<comment type="caution">
    <text evidence="1">The sequence shown here is derived from an EMBL/GenBank/DDBJ whole genome shotgun (WGS) entry which is preliminary data.</text>
</comment>
<accession>A0A2S6AWQ3</accession>
<reference evidence="1 2" key="1">
    <citation type="submission" date="2018-02" db="EMBL/GenBank/DDBJ databases">
        <title>8 Nocardia nova and 1 Nocardia cyriacigeorgica strain used for evolution to TMP-SMX.</title>
        <authorList>
            <person name="Mehta H."/>
            <person name="Weng J."/>
            <person name="Shamoo Y."/>
        </authorList>
    </citation>
    <scope>NUCLEOTIDE SEQUENCE [LARGE SCALE GENOMIC DNA]</scope>
    <source>
        <strain evidence="1 2">MDA3139</strain>
    </source>
</reference>
<dbReference type="AlphaFoldDB" id="A0A2S6AWQ3"/>